<dbReference type="InterPro" id="IPR025188">
    <property type="entry name" value="DUF4113"/>
</dbReference>
<evidence type="ECO:0000256" key="1">
    <source>
        <dbReference type="ARBA" id="ARBA00010945"/>
    </source>
</evidence>
<dbReference type="Pfam" id="PF00817">
    <property type="entry name" value="IMS"/>
    <property type="match status" value="1"/>
</dbReference>
<evidence type="ECO:0000256" key="2">
    <source>
        <dbReference type="ARBA" id="ARBA00022763"/>
    </source>
</evidence>
<dbReference type="InterPro" id="IPR001126">
    <property type="entry name" value="UmuC"/>
</dbReference>
<dbReference type="AlphaFoldDB" id="U2J2U7"/>
<feature type="domain" description="UmuC" evidence="6">
    <location>
        <begin position="2"/>
        <end position="187"/>
    </location>
</feature>
<dbReference type="Proteomes" id="UP000016584">
    <property type="component" value="Unassembled WGS sequence"/>
</dbReference>
<proteinExistence type="inferred from homology"/>
<dbReference type="Gene3D" id="1.10.150.20">
    <property type="entry name" value="5' to 3' exonuclease, C-terminal subdomain"/>
    <property type="match status" value="1"/>
</dbReference>
<dbReference type="Gene3D" id="3.30.70.270">
    <property type="match status" value="1"/>
</dbReference>
<dbReference type="PROSITE" id="PS50173">
    <property type="entry name" value="UMUC"/>
    <property type="match status" value="1"/>
</dbReference>
<organism evidence="7 8">
    <name type="scientific">Sphingobacterium paucimobilis HER1398</name>
    <dbReference type="NCBI Taxonomy" id="1346330"/>
    <lineage>
        <taxon>Bacteria</taxon>
        <taxon>Pseudomonadati</taxon>
        <taxon>Bacteroidota</taxon>
        <taxon>Sphingobacteriia</taxon>
        <taxon>Sphingobacteriales</taxon>
        <taxon>Sphingobacteriaceae</taxon>
        <taxon>Sphingobacterium</taxon>
    </lineage>
</organism>
<comment type="caution">
    <text evidence="7">The sequence shown here is derived from an EMBL/GenBank/DDBJ whole genome shotgun (WGS) entry which is preliminary data.</text>
</comment>
<dbReference type="STRING" id="1346330.M472_10960"/>
<keyword evidence="5" id="KW-0742">SOS response</keyword>
<protein>
    <recommendedName>
        <fullName evidence="6">UmuC domain-containing protein</fullName>
    </recommendedName>
</protein>
<evidence type="ECO:0000259" key="6">
    <source>
        <dbReference type="PROSITE" id="PS50173"/>
    </source>
</evidence>
<dbReference type="SUPFAM" id="SSF56672">
    <property type="entry name" value="DNA/RNA polymerases"/>
    <property type="match status" value="1"/>
</dbReference>
<keyword evidence="8" id="KW-1185">Reference proteome</keyword>
<evidence type="ECO:0000313" key="8">
    <source>
        <dbReference type="Proteomes" id="UP000016584"/>
    </source>
</evidence>
<dbReference type="GO" id="GO:0003887">
    <property type="term" value="F:DNA-directed DNA polymerase activity"/>
    <property type="evidence" value="ECO:0007669"/>
    <property type="project" value="TreeGrafter"/>
</dbReference>
<dbReference type="Pfam" id="PF13438">
    <property type="entry name" value="DUF4113"/>
    <property type="match status" value="1"/>
</dbReference>
<dbReference type="GO" id="GO:0005829">
    <property type="term" value="C:cytosol"/>
    <property type="evidence" value="ECO:0007669"/>
    <property type="project" value="TreeGrafter"/>
</dbReference>
<dbReference type="GO" id="GO:0042276">
    <property type="term" value="P:error-prone translesion synthesis"/>
    <property type="evidence" value="ECO:0007669"/>
    <property type="project" value="TreeGrafter"/>
</dbReference>
<dbReference type="PANTHER" id="PTHR11076:SF34">
    <property type="entry name" value="PROTEIN UMUC"/>
    <property type="match status" value="1"/>
</dbReference>
<dbReference type="PANTHER" id="PTHR11076">
    <property type="entry name" value="DNA REPAIR POLYMERASE UMUC / TRANSFERASE FAMILY MEMBER"/>
    <property type="match status" value="1"/>
</dbReference>
<keyword evidence="2" id="KW-0227">DNA damage</keyword>
<dbReference type="InterPro" id="IPR017961">
    <property type="entry name" value="DNA_pol_Y-fam_little_finger"/>
</dbReference>
<dbReference type="GO" id="GO:0006281">
    <property type="term" value="P:DNA repair"/>
    <property type="evidence" value="ECO:0007669"/>
    <property type="project" value="UniProtKB-KW"/>
</dbReference>
<keyword evidence="3" id="KW-0741">SOS mutagenesis</keyword>
<dbReference type="InterPro" id="IPR043502">
    <property type="entry name" value="DNA/RNA_pol_sf"/>
</dbReference>
<comment type="similarity">
    <text evidence="1">Belongs to the DNA polymerase type-Y family.</text>
</comment>
<dbReference type="Pfam" id="PF11799">
    <property type="entry name" value="IMS_C"/>
    <property type="match status" value="1"/>
</dbReference>
<evidence type="ECO:0000256" key="5">
    <source>
        <dbReference type="ARBA" id="ARBA00023236"/>
    </source>
</evidence>
<dbReference type="PATRIC" id="fig|1346330.5.peg.2628"/>
<dbReference type="GO" id="GO:0009432">
    <property type="term" value="P:SOS response"/>
    <property type="evidence" value="ECO:0007669"/>
    <property type="project" value="UniProtKB-KW"/>
</dbReference>
<sequence>MYALIDCNNFYASCERVFRPDLNGKPIVVLSNNDGCVIARSNEAKACGIPMGALAFQFQALFEQHNVKVFSANFALYGDMSHRVMTILGNYCTEQEIYSIDECFMKLDGYDYIDLKRYGEQMREEVFRSTGIPISVGIAPTKALAKVANRIAKKYPTESRGCHLIQTQQQIDKALKWLDVEDVWGIGRGHAMRLFKLGIDSAYDFVHMDSKWVQKHMSIVGLRLQRDLSGIPTLDLDPVEAKQNIATTRSFDNNYTDYEAIKERVVTFAASCSEKLRKQNSHCSSLTVFLLTNKHRQDQKQYNPSITIDLPYATNSAIDLGHYSTIALKKIYREGFGYKKAGVIVQDFTPADVEQTTLFNGRDKRHDKLMQAFDKINKQYGQNMVRLGAQGKRMWRMKQEWLSPRYSTDIADIITIRV</sequence>
<name>U2J2U7_9SPHI</name>
<reference evidence="7 8" key="1">
    <citation type="journal article" date="2013" name="Genome Announc.">
        <title>The Draft Genome Sequence of Sphingomonas paucimobilis Strain HER1398 (Proteobacteria), Host to the Giant PAU Phage, Indicates That It Is a Member of the Genus Sphingobacterium (Bacteroidetes).</title>
        <authorList>
            <person name="White R.A.III."/>
            <person name="Suttle C.A."/>
        </authorList>
    </citation>
    <scope>NUCLEOTIDE SEQUENCE [LARGE SCALE GENOMIC DNA]</scope>
    <source>
        <strain evidence="7 8">HER1398</strain>
    </source>
</reference>
<dbReference type="GO" id="GO:0003684">
    <property type="term" value="F:damaged DNA binding"/>
    <property type="evidence" value="ECO:0007669"/>
    <property type="project" value="InterPro"/>
</dbReference>
<evidence type="ECO:0000313" key="7">
    <source>
        <dbReference type="EMBL" id="ERJ59294.1"/>
    </source>
</evidence>
<dbReference type="OrthoDB" id="9808813at2"/>
<evidence type="ECO:0000256" key="3">
    <source>
        <dbReference type="ARBA" id="ARBA00023199"/>
    </source>
</evidence>
<dbReference type="Gene3D" id="3.40.1170.60">
    <property type="match status" value="1"/>
</dbReference>
<dbReference type="RefSeq" id="WP_021070788.1">
    <property type="nucleotide sequence ID" value="NZ_ATDL01000015.1"/>
</dbReference>
<dbReference type="EMBL" id="ATDL01000015">
    <property type="protein sequence ID" value="ERJ59294.1"/>
    <property type="molecule type" value="Genomic_DNA"/>
</dbReference>
<evidence type="ECO:0000256" key="4">
    <source>
        <dbReference type="ARBA" id="ARBA00023204"/>
    </source>
</evidence>
<keyword evidence="4" id="KW-0234">DNA repair</keyword>
<gene>
    <name evidence="7" type="ORF">M472_10960</name>
</gene>
<dbReference type="InterPro" id="IPR050116">
    <property type="entry name" value="DNA_polymerase-Y"/>
</dbReference>
<dbReference type="InterPro" id="IPR043128">
    <property type="entry name" value="Rev_trsase/Diguanyl_cyclase"/>
</dbReference>
<dbReference type="eggNOG" id="COG0389">
    <property type="taxonomic scope" value="Bacteria"/>
</dbReference>
<accession>U2J2U7</accession>
<dbReference type="CDD" id="cd01700">
    <property type="entry name" value="PolY_Pol_V_umuC"/>
    <property type="match status" value="1"/>
</dbReference>